<sequence length="201" mass="23796">MSITDLLQAPNLREVLDELEQVWADEQKRRHEFWATVDENIKAEFILGEIIYHSPVYGRHWKASTRITRHLIPFVYDNDLGEVAYEKVMVRLTRNDYEPDICFWNKEKARDFEKKQSALPPPDFVVEILSDSTKERDYGIKMEDYALHEVKEYWIVDTDSQTIEQYLSTNKKFELSQKLKDGLLASEVITGFKINVKEIFE</sequence>
<comment type="caution">
    <text evidence="2">The sequence shown here is derived from an EMBL/GenBank/DDBJ whole genome shotgun (WGS) entry which is preliminary data.</text>
</comment>
<keyword evidence="2" id="KW-0540">Nuclease</keyword>
<dbReference type="SUPFAM" id="SSF52980">
    <property type="entry name" value="Restriction endonuclease-like"/>
    <property type="match status" value="1"/>
</dbReference>
<gene>
    <name evidence="2" type="ORF">EWM59_14000</name>
</gene>
<dbReference type="Gene3D" id="3.90.1570.10">
    <property type="entry name" value="tt1808, chain A"/>
    <property type="match status" value="1"/>
</dbReference>
<dbReference type="PANTHER" id="PTHR34107:SF4">
    <property type="entry name" value="SLL1222 PROTEIN"/>
    <property type="match status" value="1"/>
</dbReference>
<evidence type="ECO:0000259" key="1">
    <source>
        <dbReference type="Pfam" id="PF05685"/>
    </source>
</evidence>
<dbReference type="Proteomes" id="UP000293162">
    <property type="component" value="Unassembled WGS sequence"/>
</dbReference>
<dbReference type="AlphaFoldDB" id="A0A4Q5LYV9"/>
<accession>A0A4Q5LYV9</accession>
<keyword evidence="2" id="KW-0378">Hydrolase</keyword>
<dbReference type="PANTHER" id="PTHR34107">
    <property type="entry name" value="SLL0198 PROTEIN-RELATED"/>
    <property type="match status" value="1"/>
</dbReference>
<reference evidence="2 3" key="1">
    <citation type="submission" date="2019-02" db="EMBL/GenBank/DDBJ databases">
        <title>Bacterial novel species Emticicia sp. 17J42-9 isolated from soil.</title>
        <authorList>
            <person name="Jung H.-Y."/>
        </authorList>
    </citation>
    <scope>NUCLEOTIDE SEQUENCE [LARGE SCALE GENOMIC DNA]</scope>
    <source>
        <strain evidence="2 3">17J42-9</strain>
    </source>
</reference>
<proteinExistence type="predicted"/>
<name>A0A4Q5LYV9_9BACT</name>
<protein>
    <submittedName>
        <fullName evidence="2">Uma2 family endonuclease</fullName>
    </submittedName>
</protein>
<evidence type="ECO:0000313" key="3">
    <source>
        <dbReference type="Proteomes" id="UP000293162"/>
    </source>
</evidence>
<dbReference type="InterPro" id="IPR011335">
    <property type="entry name" value="Restrct_endonuc-II-like"/>
</dbReference>
<dbReference type="OrthoDB" id="943262at2"/>
<organism evidence="2 3">
    <name type="scientific">Emticicia agri</name>
    <dbReference type="NCBI Taxonomy" id="2492393"/>
    <lineage>
        <taxon>Bacteria</taxon>
        <taxon>Pseudomonadati</taxon>
        <taxon>Bacteroidota</taxon>
        <taxon>Cytophagia</taxon>
        <taxon>Cytophagales</taxon>
        <taxon>Leadbetterellaceae</taxon>
        <taxon>Emticicia</taxon>
    </lineage>
</organism>
<dbReference type="GO" id="GO:0004519">
    <property type="term" value="F:endonuclease activity"/>
    <property type="evidence" value="ECO:0007669"/>
    <property type="project" value="UniProtKB-KW"/>
</dbReference>
<dbReference type="EMBL" id="SEWF01000019">
    <property type="protein sequence ID" value="RYU94992.1"/>
    <property type="molecule type" value="Genomic_DNA"/>
</dbReference>
<keyword evidence="2" id="KW-0255">Endonuclease</keyword>
<dbReference type="InterPro" id="IPR008538">
    <property type="entry name" value="Uma2"/>
</dbReference>
<keyword evidence="3" id="KW-1185">Reference proteome</keyword>
<dbReference type="RefSeq" id="WP_130021606.1">
    <property type="nucleotide sequence ID" value="NZ_SEWF01000019.1"/>
</dbReference>
<feature type="domain" description="Putative restriction endonuclease" evidence="1">
    <location>
        <begin position="38"/>
        <end position="196"/>
    </location>
</feature>
<evidence type="ECO:0000313" key="2">
    <source>
        <dbReference type="EMBL" id="RYU94992.1"/>
    </source>
</evidence>
<dbReference type="CDD" id="cd06260">
    <property type="entry name" value="DUF820-like"/>
    <property type="match status" value="1"/>
</dbReference>
<dbReference type="Pfam" id="PF05685">
    <property type="entry name" value="Uma2"/>
    <property type="match status" value="1"/>
</dbReference>
<dbReference type="InterPro" id="IPR012296">
    <property type="entry name" value="Nuclease_put_TT1808"/>
</dbReference>